<accession>A0A6J4V0M5</accession>
<dbReference type="EMBL" id="CADCWL010000103">
    <property type="protein sequence ID" value="CAA9565722.1"/>
    <property type="molecule type" value="Genomic_DNA"/>
</dbReference>
<evidence type="ECO:0000313" key="2">
    <source>
        <dbReference type="EMBL" id="CAA9565722.1"/>
    </source>
</evidence>
<reference evidence="2" key="1">
    <citation type="submission" date="2020-02" db="EMBL/GenBank/DDBJ databases">
        <authorList>
            <person name="Meier V. D."/>
        </authorList>
    </citation>
    <scope>NUCLEOTIDE SEQUENCE</scope>
    <source>
        <strain evidence="2">AVDCRST_MAG19</strain>
    </source>
</reference>
<name>A0A6J4V0M5_9BACT</name>
<proteinExistence type="predicted"/>
<gene>
    <name evidence="2" type="ORF">AVDCRST_MAG19-2233</name>
</gene>
<feature type="region of interest" description="Disordered" evidence="1">
    <location>
        <begin position="14"/>
        <end position="43"/>
    </location>
</feature>
<evidence type="ECO:0000256" key="1">
    <source>
        <dbReference type="SAM" id="MobiDB-lite"/>
    </source>
</evidence>
<dbReference type="AlphaFoldDB" id="A0A6J4V0M5"/>
<protein>
    <submittedName>
        <fullName evidence="2">Uncharacterized protein</fullName>
    </submittedName>
</protein>
<feature type="non-terminal residue" evidence="2">
    <location>
        <position position="43"/>
    </location>
</feature>
<organism evidence="2">
    <name type="scientific">uncultured Thermomicrobiales bacterium</name>
    <dbReference type="NCBI Taxonomy" id="1645740"/>
    <lineage>
        <taxon>Bacteria</taxon>
        <taxon>Pseudomonadati</taxon>
        <taxon>Thermomicrobiota</taxon>
        <taxon>Thermomicrobia</taxon>
        <taxon>Thermomicrobiales</taxon>
        <taxon>environmental samples</taxon>
    </lineage>
</organism>
<feature type="non-terminal residue" evidence="2">
    <location>
        <position position="1"/>
    </location>
</feature>
<sequence length="43" mass="4657">AGNDRHRVVVGVSSPDRLRRSRPKRAGDGRVVPNGALRPLRGV</sequence>